<keyword evidence="3" id="KW-1185">Reference proteome</keyword>
<dbReference type="eggNOG" id="ENOG5031392">
    <property type="taxonomic scope" value="Bacteria"/>
</dbReference>
<gene>
    <name evidence="2" type="ORF">HMPREF0663_10888</name>
</gene>
<reference evidence="2" key="1">
    <citation type="submission" date="2011-01" db="EMBL/GenBank/DDBJ databases">
        <authorList>
            <person name="Muzny D."/>
            <person name="Qin X."/>
            <person name="Buhay C."/>
            <person name="Dugan-Rocha S."/>
            <person name="Ding Y."/>
            <person name="Chen G."/>
            <person name="Hawes A."/>
            <person name="Holder M."/>
            <person name="Jhangiani S."/>
            <person name="Johnson A."/>
            <person name="Khan Z."/>
            <person name="Li Z."/>
            <person name="Liu W."/>
            <person name="Liu X."/>
            <person name="Perez L."/>
            <person name="Shen H."/>
            <person name="Wang Q."/>
            <person name="Watt J."/>
            <person name="Xi L."/>
            <person name="Xin Y."/>
            <person name="Zhou J."/>
            <person name="Deng J."/>
            <person name="Jiang H."/>
            <person name="Liu Y."/>
            <person name="Qu J."/>
            <person name="Song X.-Z."/>
            <person name="Zhang L."/>
            <person name="Villasana D."/>
            <person name="Johnson A."/>
            <person name="Liu J."/>
            <person name="Liyanage D."/>
            <person name="Lorensuhewa L."/>
            <person name="Robinson T."/>
            <person name="Song A."/>
            <person name="Song B.-B."/>
            <person name="Dinh H."/>
            <person name="Thornton R."/>
            <person name="Coyle M."/>
            <person name="Francisco L."/>
            <person name="Jackson L."/>
            <person name="Javaid M."/>
            <person name="Korchina V."/>
            <person name="Kovar C."/>
            <person name="Mata R."/>
            <person name="Mathew T."/>
            <person name="Ngo R."/>
            <person name="Nguyen L."/>
            <person name="Nguyen N."/>
            <person name="Okwuonu G."/>
            <person name="Ongeri F."/>
            <person name="Pham C."/>
            <person name="Simmons D."/>
            <person name="Wilczek-Boney K."/>
            <person name="Hale W."/>
            <person name="Jakkamsetti A."/>
            <person name="Pham P."/>
            <person name="Ruth R."/>
            <person name="San Lucas F."/>
            <person name="Warren J."/>
            <person name="Zhang J."/>
            <person name="Zhao Z."/>
            <person name="Zhou C."/>
            <person name="Zhu D."/>
            <person name="Lee S."/>
            <person name="Bess C."/>
            <person name="Blankenburg K."/>
            <person name="Forbes L."/>
            <person name="Fu Q."/>
            <person name="Gubbala S."/>
            <person name="Hirani K."/>
            <person name="Jayaseelan J.C."/>
            <person name="Lara F."/>
            <person name="Munidasa M."/>
            <person name="Palculict T."/>
            <person name="Patil S."/>
            <person name="Pu L.-L."/>
            <person name="Saada N."/>
            <person name="Tang L."/>
            <person name="Weissenberger G."/>
            <person name="Zhu Y."/>
            <person name="Hemphill L."/>
            <person name="Shang Y."/>
            <person name="Youmans B."/>
            <person name="Ayvaz T."/>
            <person name="Ross M."/>
            <person name="Santibanez J."/>
            <person name="Aqrawi P."/>
            <person name="Gross S."/>
            <person name="Joshi V."/>
            <person name="Fowler G."/>
            <person name="Nazareth L."/>
            <person name="Reid J."/>
            <person name="Worley K."/>
            <person name="Petrosino J."/>
            <person name="Highlander S."/>
            <person name="Gibbs R."/>
        </authorList>
    </citation>
    <scope>NUCLEOTIDE SEQUENCE [LARGE SCALE GENOMIC DNA]</scope>
    <source>
        <strain evidence="2">ATCC 33269</strain>
    </source>
</reference>
<dbReference type="AlphaFoldDB" id="E7RNY7"/>
<protein>
    <submittedName>
        <fullName evidence="2">DNA binding domain, excisionase family</fullName>
    </submittedName>
</protein>
<dbReference type="Pfam" id="PF12728">
    <property type="entry name" value="HTH_17"/>
    <property type="match status" value="1"/>
</dbReference>
<sequence>MMEMAKDLNMESDEMQLVVSALRGVGKRIGEVAETHKPLFAGELFLTGKEVCERLYISPRTLQDYRDRKVIPYTQFAGKILYKASDLEKMLEANYKDKDSRHLAKEKMALGAERSLLQVPFLFMS</sequence>
<dbReference type="SUPFAM" id="SSF46955">
    <property type="entry name" value="Putative DNA-binding domain"/>
    <property type="match status" value="1"/>
</dbReference>
<organism evidence="2 3">
    <name type="scientific">Hoylesella oralis ATCC 33269</name>
    <dbReference type="NCBI Taxonomy" id="873533"/>
    <lineage>
        <taxon>Bacteria</taxon>
        <taxon>Pseudomonadati</taxon>
        <taxon>Bacteroidota</taxon>
        <taxon>Bacteroidia</taxon>
        <taxon>Bacteroidales</taxon>
        <taxon>Prevotellaceae</taxon>
        <taxon>Hoylesella</taxon>
    </lineage>
</organism>
<name>E7RNY7_9BACT</name>
<dbReference type="InterPro" id="IPR041657">
    <property type="entry name" value="HTH_17"/>
</dbReference>
<dbReference type="PANTHER" id="PTHR34585:SF22">
    <property type="entry name" value="HELIX-TURN-HELIX DOMAIN-CONTAINING PROTEIN"/>
    <property type="match status" value="1"/>
</dbReference>
<proteinExistence type="predicted"/>
<dbReference type="HOGENOM" id="CLU_133781_3_0_10"/>
<evidence type="ECO:0000259" key="1">
    <source>
        <dbReference type="Pfam" id="PF12728"/>
    </source>
</evidence>
<dbReference type="STRING" id="28134.SAMN05444288_0067"/>
<evidence type="ECO:0000313" key="3">
    <source>
        <dbReference type="Proteomes" id="UP000005580"/>
    </source>
</evidence>
<dbReference type="Proteomes" id="UP000005580">
    <property type="component" value="Unassembled WGS sequence"/>
</dbReference>
<comment type="caution">
    <text evidence="2">The sequence shown here is derived from an EMBL/GenBank/DDBJ whole genome shotgun (WGS) entry which is preliminary data.</text>
</comment>
<dbReference type="RefSeq" id="WP_004368105.1">
    <property type="nucleotide sequence ID" value="NZ_GL833116.1"/>
</dbReference>
<dbReference type="PANTHER" id="PTHR34585">
    <property type="match status" value="1"/>
</dbReference>
<dbReference type="EMBL" id="AEPE02000003">
    <property type="protein sequence ID" value="EFZ37430.1"/>
    <property type="molecule type" value="Genomic_DNA"/>
</dbReference>
<evidence type="ECO:0000313" key="2">
    <source>
        <dbReference type="EMBL" id="EFZ37430.1"/>
    </source>
</evidence>
<dbReference type="InterPro" id="IPR009061">
    <property type="entry name" value="DNA-bd_dom_put_sf"/>
</dbReference>
<accession>E7RNY7</accession>
<feature type="domain" description="Helix-turn-helix" evidence="1">
    <location>
        <begin position="45"/>
        <end position="94"/>
    </location>
</feature>